<organism evidence="8 9">
    <name type="scientific">Gallibacterium salpingitidis</name>
    <dbReference type="NCBI Taxonomy" id="505341"/>
    <lineage>
        <taxon>Bacteria</taxon>
        <taxon>Pseudomonadati</taxon>
        <taxon>Pseudomonadota</taxon>
        <taxon>Gammaproteobacteria</taxon>
        <taxon>Pasteurellales</taxon>
        <taxon>Pasteurellaceae</taxon>
        <taxon>Gallibacterium</taxon>
    </lineage>
</organism>
<keyword evidence="10" id="KW-1185">Reference proteome</keyword>
<comment type="subcellular location">
    <subcellularLocation>
        <location evidence="1">Cell membrane</location>
        <topology evidence="1">Multi-pass membrane protein</topology>
    </subcellularLocation>
</comment>
<feature type="transmembrane region" description="Helical" evidence="6">
    <location>
        <begin position="148"/>
        <end position="171"/>
    </location>
</feature>
<dbReference type="OrthoDB" id="581870at2"/>
<dbReference type="STRING" id="505341.QV08_02980"/>
<dbReference type="Pfam" id="PF01810">
    <property type="entry name" value="LysE"/>
    <property type="match status" value="1"/>
</dbReference>
<evidence type="ECO:0000256" key="5">
    <source>
        <dbReference type="ARBA" id="ARBA00023136"/>
    </source>
</evidence>
<dbReference type="EMBL" id="JTJU01000056">
    <property type="protein sequence ID" value="OBX08565.1"/>
    <property type="molecule type" value="Genomic_DNA"/>
</dbReference>
<dbReference type="EMBL" id="JTJL01000050">
    <property type="protein sequence ID" value="OBW92325.1"/>
    <property type="molecule type" value="Genomic_DNA"/>
</dbReference>
<dbReference type="Proteomes" id="UP000092649">
    <property type="component" value="Unassembled WGS sequence"/>
</dbReference>
<feature type="transmembrane region" description="Helical" evidence="6">
    <location>
        <begin position="183"/>
        <end position="204"/>
    </location>
</feature>
<proteinExistence type="predicted"/>
<name>A0A1A7Q566_9PAST</name>
<evidence type="ECO:0000313" key="7">
    <source>
        <dbReference type="EMBL" id="OBW92325.1"/>
    </source>
</evidence>
<dbReference type="GO" id="GO:0015171">
    <property type="term" value="F:amino acid transmembrane transporter activity"/>
    <property type="evidence" value="ECO:0007669"/>
    <property type="project" value="TreeGrafter"/>
</dbReference>
<evidence type="ECO:0000256" key="3">
    <source>
        <dbReference type="ARBA" id="ARBA00022692"/>
    </source>
</evidence>
<dbReference type="GO" id="GO:0005886">
    <property type="term" value="C:plasma membrane"/>
    <property type="evidence" value="ECO:0007669"/>
    <property type="project" value="UniProtKB-SubCell"/>
</dbReference>
<evidence type="ECO:0000256" key="1">
    <source>
        <dbReference type="ARBA" id="ARBA00004651"/>
    </source>
</evidence>
<reference evidence="9 10" key="1">
    <citation type="submission" date="2014-11" db="EMBL/GenBank/DDBJ databases">
        <title>Pan-genome of Gallibacterium spp.</title>
        <authorList>
            <person name="Kudirkiene E."/>
            <person name="Bojesen A.M."/>
        </authorList>
    </citation>
    <scope>NUCLEOTIDE SEQUENCE [LARGE SCALE GENOMIC DNA]</scope>
    <source>
        <strain evidence="8 9">18469/18</strain>
        <strain evidence="7 10">F150</strain>
    </source>
</reference>
<protein>
    <submittedName>
        <fullName evidence="8">Membrane protein</fullName>
    </submittedName>
</protein>
<dbReference type="PANTHER" id="PTHR30086">
    <property type="entry name" value="ARGININE EXPORTER PROTEIN ARGO"/>
    <property type="match status" value="1"/>
</dbReference>
<keyword evidence="2" id="KW-1003">Cell membrane</keyword>
<dbReference type="AlphaFoldDB" id="A0A1A7Q566"/>
<feature type="transmembrane region" description="Helical" evidence="6">
    <location>
        <begin position="6"/>
        <end position="23"/>
    </location>
</feature>
<dbReference type="Proteomes" id="UP000092527">
    <property type="component" value="Unassembled WGS sequence"/>
</dbReference>
<accession>A0A1A7Q566</accession>
<evidence type="ECO:0000313" key="9">
    <source>
        <dbReference type="Proteomes" id="UP000092527"/>
    </source>
</evidence>
<evidence type="ECO:0000313" key="8">
    <source>
        <dbReference type="EMBL" id="OBX08565.1"/>
    </source>
</evidence>
<gene>
    <name evidence="7" type="ORF">QS62_09200</name>
    <name evidence="8" type="ORF">QV09_09545</name>
</gene>
<evidence type="ECO:0000256" key="2">
    <source>
        <dbReference type="ARBA" id="ARBA00022475"/>
    </source>
</evidence>
<evidence type="ECO:0000256" key="6">
    <source>
        <dbReference type="SAM" id="Phobius"/>
    </source>
</evidence>
<dbReference type="PATRIC" id="fig|505341.3.peg.1849"/>
<keyword evidence="5 6" id="KW-0472">Membrane</keyword>
<feature type="transmembrane region" description="Helical" evidence="6">
    <location>
        <begin position="35"/>
        <end position="60"/>
    </location>
</feature>
<keyword evidence="4 6" id="KW-1133">Transmembrane helix</keyword>
<dbReference type="PANTHER" id="PTHR30086:SF19">
    <property type="entry name" value="THREONINE EFFLUX PROTEIN"/>
    <property type="match status" value="1"/>
</dbReference>
<evidence type="ECO:0000313" key="10">
    <source>
        <dbReference type="Proteomes" id="UP000092649"/>
    </source>
</evidence>
<sequence length="211" mass="23417">MLWNIMLVHLLGLMSPGPDFFYVSRTAASNSRRNAVCAVIGITLGVAFWATAALLGLAIVFATSQLWHGIVVLLGGSYLSYIGYKMLNVRSNITFEQEKQEATTAVKQSSTKQEILKGLFVNLSNAKVVIYFSSVLSLYLANVSGIEHILLVLAIILIETFLYFYVIALLFSRPAAKRFYSKYSRWLDNAAGVVFIAFGLYLVYSGINYLL</sequence>
<dbReference type="InterPro" id="IPR001123">
    <property type="entry name" value="LeuE-type"/>
</dbReference>
<keyword evidence="3 6" id="KW-0812">Transmembrane</keyword>
<feature type="transmembrane region" description="Helical" evidence="6">
    <location>
        <begin position="119"/>
        <end position="142"/>
    </location>
</feature>
<feature type="transmembrane region" description="Helical" evidence="6">
    <location>
        <begin position="66"/>
        <end position="84"/>
    </location>
</feature>
<comment type="caution">
    <text evidence="8">The sequence shown here is derived from an EMBL/GenBank/DDBJ whole genome shotgun (WGS) entry which is preliminary data.</text>
</comment>
<evidence type="ECO:0000256" key="4">
    <source>
        <dbReference type="ARBA" id="ARBA00022989"/>
    </source>
</evidence>